<proteinExistence type="predicted"/>
<protein>
    <submittedName>
        <fullName evidence="1">Uncharacterized protein</fullName>
    </submittedName>
</protein>
<evidence type="ECO:0000313" key="1">
    <source>
        <dbReference type="EMBL" id="KAL3760928.1"/>
    </source>
</evidence>
<gene>
    <name evidence="1" type="ORF">ACHAWU_009607</name>
</gene>
<keyword evidence="2" id="KW-1185">Reference proteome</keyword>
<organism evidence="1 2">
    <name type="scientific">Discostella pseudostelligera</name>
    <dbReference type="NCBI Taxonomy" id="259834"/>
    <lineage>
        <taxon>Eukaryota</taxon>
        <taxon>Sar</taxon>
        <taxon>Stramenopiles</taxon>
        <taxon>Ochrophyta</taxon>
        <taxon>Bacillariophyta</taxon>
        <taxon>Coscinodiscophyceae</taxon>
        <taxon>Thalassiosirophycidae</taxon>
        <taxon>Stephanodiscales</taxon>
        <taxon>Stephanodiscaceae</taxon>
        <taxon>Discostella</taxon>
    </lineage>
</organism>
<dbReference type="EMBL" id="JALLBG020000168">
    <property type="protein sequence ID" value="KAL3760928.1"/>
    <property type="molecule type" value="Genomic_DNA"/>
</dbReference>
<name>A0ABD3MDG4_9STRA</name>
<evidence type="ECO:0000313" key="2">
    <source>
        <dbReference type="Proteomes" id="UP001530293"/>
    </source>
</evidence>
<comment type="caution">
    <text evidence="1">The sequence shown here is derived from an EMBL/GenBank/DDBJ whole genome shotgun (WGS) entry which is preliminary data.</text>
</comment>
<accession>A0ABD3MDG4</accession>
<reference evidence="1 2" key="1">
    <citation type="submission" date="2024-10" db="EMBL/GenBank/DDBJ databases">
        <title>Updated reference genomes for cyclostephanoid diatoms.</title>
        <authorList>
            <person name="Roberts W.R."/>
            <person name="Alverson A.J."/>
        </authorList>
    </citation>
    <scope>NUCLEOTIDE SEQUENCE [LARGE SCALE GENOMIC DNA]</scope>
    <source>
        <strain evidence="1 2">AJA232-27</strain>
    </source>
</reference>
<dbReference type="Proteomes" id="UP001530293">
    <property type="component" value="Unassembled WGS sequence"/>
</dbReference>
<dbReference type="AlphaFoldDB" id="A0ABD3MDG4"/>
<sequence>MANQLHDRRWRPVNALKNSSVTIQIVCSWSGKRFTVPSNTKQFIASSNNDDNSITFDNDNHEADITTSAASEELLGSTTLLDLIKRVKKNIPGMYLMDEVGGGVLVCGPNHVFQNEWDTTMICDLILDNSKTRASSSSIASDENGEPKEIPRVVLEDGTEAVVITIGTPESVLQTKPTVVQRCLAKGDVYG</sequence>